<dbReference type="EMBL" id="JBHMCA010000052">
    <property type="protein sequence ID" value="MFB9447134.1"/>
    <property type="molecule type" value="Genomic_DNA"/>
</dbReference>
<dbReference type="RefSeq" id="WP_223092604.1">
    <property type="nucleotide sequence ID" value="NZ_CP061913.1"/>
</dbReference>
<gene>
    <name evidence="2" type="ORF">ACFFTR_28930</name>
</gene>
<proteinExistence type="predicted"/>
<dbReference type="Proteomes" id="UP001589608">
    <property type="component" value="Unassembled WGS sequence"/>
</dbReference>
<evidence type="ECO:0000313" key="2">
    <source>
        <dbReference type="EMBL" id="MFB9447134.1"/>
    </source>
</evidence>
<evidence type="ECO:0000313" key="3">
    <source>
        <dbReference type="Proteomes" id="UP001589608"/>
    </source>
</evidence>
<feature type="region of interest" description="Disordered" evidence="1">
    <location>
        <begin position="22"/>
        <end position="48"/>
    </location>
</feature>
<protein>
    <submittedName>
        <fullName evidence="2">Uncharacterized protein</fullName>
    </submittedName>
</protein>
<organism evidence="2 3">
    <name type="scientific">Dactylosporangium vinaceum</name>
    <dbReference type="NCBI Taxonomy" id="53362"/>
    <lineage>
        <taxon>Bacteria</taxon>
        <taxon>Bacillati</taxon>
        <taxon>Actinomycetota</taxon>
        <taxon>Actinomycetes</taxon>
        <taxon>Micromonosporales</taxon>
        <taxon>Micromonosporaceae</taxon>
        <taxon>Dactylosporangium</taxon>
    </lineage>
</organism>
<reference evidence="2 3" key="1">
    <citation type="submission" date="2024-09" db="EMBL/GenBank/DDBJ databases">
        <authorList>
            <person name="Sun Q."/>
            <person name="Mori K."/>
        </authorList>
    </citation>
    <scope>NUCLEOTIDE SEQUENCE [LARGE SCALE GENOMIC DNA]</scope>
    <source>
        <strain evidence="2 3">JCM 3307</strain>
    </source>
</reference>
<name>A0ABV5ME52_9ACTN</name>
<comment type="caution">
    <text evidence="2">The sequence shown here is derived from an EMBL/GenBank/DDBJ whole genome shotgun (WGS) entry which is preliminary data.</text>
</comment>
<evidence type="ECO:0000256" key="1">
    <source>
        <dbReference type="SAM" id="MobiDB-lite"/>
    </source>
</evidence>
<feature type="compositionally biased region" description="Basic and acidic residues" evidence="1">
    <location>
        <begin position="29"/>
        <end position="42"/>
    </location>
</feature>
<keyword evidence="3" id="KW-1185">Reference proteome</keyword>
<accession>A0ABV5ME52</accession>
<sequence length="193" mass="21375">MTYTAEKPPLAESSEALRARIPGWGADLNPKDRPSVPREKFDPGLSGAGWDFPERQVERWPRERSIEHAILPPVFGTSCPPRGVSGAMRRLAYRRYSEARAAHWLLLLAADRVDVAESRVRSALRGHPDPVLPTGLRSELTHRGLGSRLRQGRTDVVHQPLDALVQAAPWVLGGLAVYGLARAARRRSSARRS</sequence>